<evidence type="ECO:0000313" key="3">
    <source>
        <dbReference type="Proteomes" id="UP000028582"/>
    </source>
</evidence>
<dbReference type="Proteomes" id="UP000028582">
    <property type="component" value="Unassembled WGS sequence"/>
</dbReference>
<gene>
    <name evidence="2" type="ORF">F444_11525</name>
</gene>
<organism evidence="2 3">
    <name type="scientific">Phytophthora nicotianae P1976</name>
    <dbReference type="NCBI Taxonomy" id="1317066"/>
    <lineage>
        <taxon>Eukaryota</taxon>
        <taxon>Sar</taxon>
        <taxon>Stramenopiles</taxon>
        <taxon>Oomycota</taxon>
        <taxon>Peronosporomycetes</taxon>
        <taxon>Peronosporales</taxon>
        <taxon>Peronosporaceae</taxon>
        <taxon>Phytophthora</taxon>
    </lineage>
</organism>
<evidence type="ECO:0000313" key="2">
    <source>
        <dbReference type="EMBL" id="ETO72346.1"/>
    </source>
</evidence>
<dbReference type="AlphaFoldDB" id="A0A081A0D5"/>
<feature type="region of interest" description="Disordered" evidence="1">
    <location>
        <begin position="90"/>
        <end position="119"/>
    </location>
</feature>
<dbReference type="EMBL" id="ANJA01002073">
    <property type="protein sequence ID" value="ETO72346.1"/>
    <property type="molecule type" value="Genomic_DNA"/>
</dbReference>
<sequence>MGIAFLKEKTRRHGKIRVVINKHERVQSHLATEYSVFGPFRASSPVETLITEYKSEPFAEDVGSTSTSETRGRRRRISDYVIIREDCEAVKPRKERNKKPPVQEQPHPKSVKFDNLPGA</sequence>
<evidence type="ECO:0000256" key="1">
    <source>
        <dbReference type="SAM" id="MobiDB-lite"/>
    </source>
</evidence>
<name>A0A081A0D5_PHYNI</name>
<proteinExistence type="predicted"/>
<comment type="caution">
    <text evidence="2">The sequence shown here is derived from an EMBL/GenBank/DDBJ whole genome shotgun (WGS) entry which is preliminary data.</text>
</comment>
<reference evidence="2 3" key="1">
    <citation type="submission" date="2013-11" db="EMBL/GenBank/DDBJ databases">
        <title>The Genome Sequence of Phytophthora parasitica P1976.</title>
        <authorList>
            <consortium name="The Broad Institute Genomics Platform"/>
            <person name="Russ C."/>
            <person name="Tyler B."/>
            <person name="Panabieres F."/>
            <person name="Shan W."/>
            <person name="Tripathy S."/>
            <person name="Grunwald N."/>
            <person name="Machado M."/>
            <person name="Johnson C.S."/>
            <person name="Walker B."/>
            <person name="Young S."/>
            <person name="Zeng Q."/>
            <person name="Gargeya S."/>
            <person name="Fitzgerald M."/>
            <person name="Haas B."/>
            <person name="Abouelleil A."/>
            <person name="Allen A.W."/>
            <person name="Alvarado L."/>
            <person name="Arachchi H.M."/>
            <person name="Berlin A.M."/>
            <person name="Chapman S.B."/>
            <person name="Gainer-Dewar J."/>
            <person name="Goldberg J."/>
            <person name="Griggs A."/>
            <person name="Gujja S."/>
            <person name="Hansen M."/>
            <person name="Howarth C."/>
            <person name="Imamovic A."/>
            <person name="Ireland A."/>
            <person name="Larimer J."/>
            <person name="McCowan C."/>
            <person name="Murphy C."/>
            <person name="Pearson M."/>
            <person name="Poon T.W."/>
            <person name="Priest M."/>
            <person name="Roberts A."/>
            <person name="Saif S."/>
            <person name="Shea T."/>
            <person name="Sisk P."/>
            <person name="Sykes S."/>
            <person name="Wortman J."/>
            <person name="Nusbaum C."/>
            <person name="Birren B."/>
        </authorList>
    </citation>
    <scope>NUCLEOTIDE SEQUENCE [LARGE SCALE GENOMIC DNA]</scope>
    <source>
        <strain evidence="2 3">P1976</strain>
    </source>
</reference>
<protein>
    <submittedName>
        <fullName evidence="2">Uncharacterized protein</fullName>
    </submittedName>
</protein>
<accession>A0A081A0D5</accession>